<evidence type="ECO:0000313" key="2">
    <source>
        <dbReference type="Proteomes" id="UP000322214"/>
    </source>
</evidence>
<gene>
    <name evidence="1" type="ORF">MFFC18_40930</name>
</gene>
<reference evidence="1 2" key="1">
    <citation type="submission" date="2019-08" db="EMBL/GenBank/DDBJ databases">
        <title>Deep-cultivation of Planctomycetes and their phenomic and genomic characterization uncovers novel biology.</title>
        <authorList>
            <person name="Wiegand S."/>
            <person name="Jogler M."/>
            <person name="Boedeker C."/>
            <person name="Pinto D."/>
            <person name="Vollmers J."/>
            <person name="Rivas-Marin E."/>
            <person name="Kohn T."/>
            <person name="Peeters S.H."/>
            <person name="Heuer A."/>
            <person name="Rast P."/>
            <person name="Oberbeckmann S."/>
            <person name="Bunk B."/>
            <person name="Jeske O."/>
            <person name="Meyerdierks A."/>
            <person name="Storesund J.E."/>
            <person name="Kallscheuer N."/>
            <person name="Luecker S."/>
            <person name="Lage O.M."/>
            <person name="Pohl T."/>
            <person name="Merkel B.J."/>
            <person name="Hornburger P."/>
            <person name="Mueller R.-W."/>
            <person name="Bruemmer F."/>
            <person name="Labrenz M."/>
            <person name="Spormann A.M."/>
            <person name="Op den Camp H."/>
            <person name="Overmann J."/>
            <person name="Amann R."/>
            <person name="Jetten M.S.M."/>
            <person name="Mascher T."/>
            <person name="Medema M.H."/>
            <person name="Devos D.P."/>
            <person name="Kaster A.-K."/>
            <person name="Ovreas L."/>
            <person name="Rohde M."/>
            <person name="Galperin M.Y."/>
            <person name="Jogler C."/>
        </authorList>
    </citation>
    <scope>NUCLEOTIDE SEQUENCE [LARGE SCALE GENOMIC DNA]</scope>
    <source>
        <strain evidence="1 2">FC18</strain>
    </source>
</reference>
<dbReference type="InterPro" id="IPR050289">
    <property type="entry name" value="TorD/DmsD_chaperones"/>
</dbReference>
<dbReference type="InterPro" id="IPR036411">
    <property type="entry name" value="TorD-like_sf"/>
</dbReference>
<keyword evidence="2" id="KW-1185">Reference proteome</keyword>
<dbReference type="AlphaFoldDB" id="A0A5B9PHP7"/>
<proteinExistence type="predicted"/>
<dbReference type="Proteomes" id="UP000322214">
    <property type="component" value="Chromosome"/>
</dbReference>
<dbReference type="PANTHER" id="PTHR34227">
    <property type="entry name" value="CHAPERONE PROTEIN YCDY"/>
    <property type="match status" value="1"/>
</dbReference>
<dbReference type="PANTHER" id="PTHR34227:SF1">
    <property type="entry name" value="DIMETHYL SULFOXIDE REDUCTASE CHAPERONE-RELATED"/>
    <property type="match status" value="1"/>
</dbReference>
<protein>
    <submittedName>
        <fullName evidence="1">Chaperone protein TorD</fullName>
    </submittedName>
</protein>
<dbReference type="Gene3D" id="1.10.3480.10">
    <property type="entry name" value="TorD-like"/>
    <property type="match status" value="1"/>
</dbReference>
<dbReference type="SUPFAM" id="SSF89155">
    <property type="entry name" value="TorD-like"/>
    <property type="match status" value="1"/>
</dbReference>
<name>A0A5B9PHP7_9BACT</name>
<dbReference type="EMBL" id="CP042912">
    <property type="protein sequence ID" value="QEG24176.1"/>
    <property type="molecule type" value="Genomic_DNA"/>
</dbReference>
<evidence type="ECO:0000313" key="1">
    <source>
        <dbReference type="EMBL" id="QEG24176.1"/>
    </source>
</evidence>
<dbReference type="RefSeq" id="WP_075083463.1">
    <property type="nucleotide sequence ID" value="NZ_CP042912.1"/>
</dbReference>
<sequence>MPDPTALQTEADIYGFLARLWIAAPDEAALGQLQTGKLHEAWTQLGGPVPKFDSESQTLDKLTGEYRESLLTLEDQPPPHQSATNDNGLEDDCFESLNQFVDIIGQPNGSLFEQQKDRDHAGVLLALMQRVCAYGAQCDADDAEAVAELRSQFFDAHLVWLIDYCEVAMTRTESSFYNGLFKVTANFLSR</sequence>
<organism evidence="1 2">
    <name type="scientific">Mariniblastus fucicola</name>
    <dbReference type="NCBI Taxonomy" id="980251"/>
    <lineage>
        <taxon>Bacteria</taxon>
        <taxon>Pseudomonadati</taxon>
        <taxon>Planctomycetota</taxon>
        <taxon>Planctomycetia</taxon>
        <taxon>Pirellulales</taxon>
        <taxon>Pirellulaceae</taxon>
        <taxon>Mariniblastus</taxon>
    </lineage>
</organism>
<dbReference type="KEGG" id="mff:MFFC18_40930"/>
<dbReference type="OrthoDB" id="8526323at2"/>
<dbReference type="STRING" id="980251.GCA_001642875_00669"/>
<accession>A0A5B9PHP7</accession>